<feature type="compositionally biased region" description="Basic and acidic residues" evidence="7">
    <location>
        <begin position="663"/>
        <end position="678"/>
    </location>
</feature>
<dbReference type="Proteomes" id="UP000232424">
    <property type="component" value="Segment"/>
</dbReference>
<dbReference type="OrthoDB" id="21147at10239"/>
<keyword evidence="6" id="KW-0325">Glycoprotein</keyword>
<sequence>MKKTTRRSSSETMILLIHLPVILTTLTKLISGDLINFPFHCTNLENIKYSNLSCPTVWETFKIKTGDKVERGSMCRPSLHTHDLEEGYLCYKDTWTTTCDESWYFSTEVKYKIIHEEVHDIDCLDALIEYKVGKLKAPFFPVATCYWASSTTESITFMMIKPHNAPLDPYSNRIVDPIIQADSGDNLKIYRTTFPKTRWIREVNTTLEERCNVATWECHDMTLYSGWLTHPSGAFKTSLRTGLVVDSQIMGHILLRDTCKMDFCGRRGFRFPDGGWWRLTTENEVSLQDFELNDTVVPKCDDRSRNHVGYTDLDYNPEKIALEQKSLLKTTMCREKLAELGQGKGMSLYDTTYLIPNAPGRYPAYYIYPVGLNKTLETQILKEKTISNPLTAKRKEHMPIMLYMAQCHYTLIEFPNLDSTGTLRYTSLEDPVGTILESGKNVSLADLGFEDINLDNTTCKGNDSDCFNTTTPKEPLLDRKFNMTNHTLPWRRYSKRELHHRVTYNGITHSPVGHWVQIPYGASLTANLPEHLIEKHSTHFFDHVTKQSIFERELQNGEISIDDLEQLIGRKTNHTDLPKKVRNWVQNAKESVVGIFREFGHTIRLGLSIVSFLIGLIISFKVWKKCRKNKKETQQQSRSSPIYRPQNIYELEEGPISPPPLARQREHDNSNIFRKTDPRNPFYSR</sequence>
<evidence type="ECO:0000256" key="4">
    <source>
        <dbReference type="ARBA" id="ARBA00022989"/>
    </source>
</evidence>
<reference evidence="10 11" key="1">
    <citation type="journal article" date="2015" name="PLoS Negl. Trop. Dis.">
        <title>Discovery of novel rhabdoviruses in the blood of healthy individuals from west Africa.</title>
        <authorList>
            <person name="Stremlau M.H."/>
            <person name="Andersen K.G."/>
            <person name="Folarin O.A."/>
            <person name="Grove J.N."/>
            <person name="Odia I."/>
            <person name="Ehiane P.E."/>
            <person name="Omoniwa O."/>
            <person name="Omoregie O."/>
            <person name="Jiang P.P."/>
            <person name="Yozwiak N.L."/>
            <person name="Matranga C.B."/>
            <person name="Yang X."/>
            <person name="Gire S.K."/>
            <person name="Winnicki S."/>
            <person name="Tariyal R."/>
            <person name="Schaffner S.F."/>
            <person name="Okokhere P.O."/>
            <person name="Okogbenin S."/>
            <person name="Akpede G.O."/>
            <person name="Asogun D.A."/>
            <person name="Agbonlahor D.E."/>
            <person name="Walker P.J."/>
            <person name="Tesh R.B."/>
            <person name="Levin J.Z."/>
            <person name="Garry R.F."/>
            <person name="Sabeti P.C."/>
            <person name="Happi C.T."/>
        </authorList>
    </citation>
    <scope>NUCLEOTIDE SEQUENCE [LARGE SCALE GENOMIC DNA]</scope>
    <source>
        <strain evidence="10">EKV-1</strain>
    </source>
</reference>
<dbReference type="Gene3D" id="2.30.29.130">
    <property type="match status" value="1"/>
</dbReference>
<evidence type="ECO:0000256" key="8">
    <source>
        <dbReference type="SAM" id="Phobius"/>
    </source>
</evidence>
<evidence type="ECO:0000256" key="2">
    <source>
        <dbReference type="ARBA" id="ARBA00022692"/>
    </source>
</evidence>
<evidence type="ECO:0000256" key="3">
    <source>
        <dbReference type="ARBA" id="ARBA00022729"/>
    </source>
</evidence>
<keyword evidence="2 8" id="KW-0812">Transmembrane</keyword>
<dbReference type="EMBL" id="KP324827">
    <property type="protein sequence ID" value="AJN08915.1"/>
    <property type="molecule type" value="Viral_cRNA"/>
</dbReference>
<feature type="region of interest" description="Disordered" evidence="7">
    <location>
        <begin position="629"/>
        <end position="685"/>
    </location>
</feature>
<dbReference type="GO" id="GO:0016020">
    <property type="term" value="C:membrane"/>
    <property type="evidence" value="ECO:0007669"/>
    <property type="project" value="UniProtKB-SubCell"/>
</dbReference>
<evidence type="ECO:0000256" key="1">
    <source>
        <dbReference type="ARBA" id="ARBA00004479"/>
    </source>
</evidence>
<organism evidence="10 11">
    <name type="scientific">Ekpoma virus 1</name>
    <dbReference type="NCBI Taxonomy" id="1987020"/>
    <lineage>
        <taxon>Viruses</taxon>
        <taxon>Riboviria</taxon>
        <taxon>Orthornavirae</taxon>
        <taxon>Negarnaviricota</taxon>
        <taxon>Haploviricotina</taxon>
        <taxon>Monjiviricetes</taxon>
        <taxon>Mononegavirales</taxon>
        <taxon>Rhabdoviridae</taxon>
        <taxon>Alpharhabdovirinae</taxon>
        <taxon>Tibrovirus</taxon>
        <taxon>Tibrovirus alphaekpoma</taxon>
    </lineage>
</organism>
<feature type="transmembrane region" description="Helical" evidence="8">
    <location>
        <begin position="605"/>
        <end position="623"/>
    </location>
</feature>
<dbReference type="InterPro" id="IPR001903">
    <property type="entry name" value="Rhabdo_glycop_FD"/>
</dbReference>
<dbReference type="RefSeq" id="YP_009505509.1">
    <property type="nucleotide sequence ID" value="NC_038282.1"/>
</dbReference>
<keyword evidence="3" id="KW-0732">Signal</keyword>
<accession>A0A0C5CF22</accession>
<keyword evidence="4 8" id="KW-1133">Transmembrane helix</keyword>
<proteinExistence type="predicted"/>
<evidence type="ECO:0000256" key="6">
    <source>
        <dbReference type="ARBA" id="ARBA00023180"/>
    </source>
</evidence>
<name>A0A0C5CF22_9RHAB</name>
<protein>
    <submittedName>
        <fullName evidence="10">G protein</fullName>
    </submittedName>
</protein>
<dbReference type="SUPFAM" id="SSF161008">
    <property type="entry name" value="Viral glycoprotein ectodomain-like"/>
    <property type="match status" value="1"/>
</dbReference>
<feature type="domain" description="Spike glycoprotein fusion" evidence="9">
    <location>
        <begin position="86"/>
        <end position="181"/>
    </location>
</feature>
<keyword evidence="5 8" id="KW-0472">Membrane</keyword>
<evidence type="ECO:0000313" key="10">
    <source>
        <dbReference type="EMBL" id="AJN08915.1"/>
    </source>
</evidence>
<comment type="subcellular location">
    <subcellularLocation>
        <location evidence="1">Membrane</location>
        <topology evidence="1">Single-pass type I membrane protein</topology>
    </subcellularLocation>
</comment>
<dbReference type="GO" id="GO:0019031">
    <property type="term" value="C:viral envelope"/>
    <property type="evidence" value="ECO:0007669"/>
    <property type="project" value="InterPro"/>
</dbReference>
<evidence type="ECO:0000313" key="11">
    <source>
        <dbReference type="Proteomes" id="UP000232424"/>
    </source>
</evidence>
<dbReference type="KEGG" id="vg:37616347"/>
<evidence type="ECO:0000256" key="7">
    <source>
        <dbReference type="SAM" id="MobiDB-lite"/>
    </source>
</evidence>
<dbReference type="GeneID" id="37616347"/>
<keyword evidence="11" id="KW-1185">Reference proteome</keyword>
<dbReference type="Pfam" id="PF00974">
    <property type="entry name" value="Rhabdo_glycop_FD"/>
    <property type="match status" value="1"/>
</dbReference>
<evidence type="ECO:0000256" key="5">
    <source>
        <dbReference type="ARBA" id="ARBA00023136"/>
    </source>
</evidence>
<evidence type="ECO:0000259" key="9">
    <source>
        <dbReference type="Pfam" id="PF00974"/>
    </source>
</evidence>